<reference evidence="1 2" key="1">
    <citation type="submission" date="2024-06" db="EMBL/GenBank/DDBJ databases">
        <title>Genomic Encyclopedia of Type Strains, Phase IV (KMG-IV): sequencing the most valuable type-strain genomes for metagenomic binning, comparative biology and taxonomic classification.</title>
        <authorList>
            <person name="Goeker M."/>
        </authorList>
    </citation>
    <scope>NUCLEOTIDE SEQUENCE [LARGE SCALE GENOMIC DNA]</scope>
    <source>
        <strain evidence="1 2">DSM 29780</strain>
    </source>
</reference>
<protein>
    <submittedName>
        <fullName evidence="1">Small lipoprotein YifL</fullName>
    </submittedName>
</protein>
<evidence type="ECO:0000313" key="2">
    <source>
        <dbReference type="Proteomes" id="UP001549047"/>
    </source>
</evidence>
<evidence type="ECO:0000313" key="1">
    <source>
        <dbReference type="EMBL" id="MET3615909.1"/>
    </source>
</evidence>
<keyword evidence="2" id="KW-1185">Reference proteome</keyword>
<dbReference type="RefSeq" id="WP_354558375.1">
    <property type="nucleotide sequence ID" value="NZ_JBEPMB010000010.1"/>
</dbReference>
<sequence length="66" mass="6988">MPELFKKLALAAVCVAIVASISSCGRKGDLDAPGTYEGQPMDKATGTVKTKPLVKEDKPFILDPLL</sequence>
<comment type="caution">
    <text evidence="1">The sequence shown here is derived from an EMBL/GenBank/DDBJ whole genome shotgun (WGS) entry which is preliminary data.</text>
</comment>
<dbReference type="Proteomes" id="UP001549047">
    <property type="component" value="Unassembled WGS sequence"/>
</dbReference>
<dbReference type="EMBL" id="JBEPMB010000010">
    <property type="protein sequence ID" value="MET3615909.1"/>
    <property type="molecule type" value="Genomic_DNA"/>
</dbReference>
<gene>
    <name evidence="1" type="ORF">ABID16_004256</name>
</gene>
<proteinExistence type="predicted"/>
<keyword evidence="1" id="KW-0449">Lipoprotein</keyword>
<dbReference type="PROSITE" id="PS51257">
    <property type="entry name" value="PROKAR_LIPOPROTEIN"/>
    <property type="match status" value="1"/>
</dbReference>
<accession>A0ABV2J806</accession>
<name>A0ABV2J806_9HYPH</name>
<organism evidence="1 2">
    <name type="scientific">Rhizobium aquaticum</name>
    <dbReference type="NCBI Taxonomy" id="1549636"/>
    <lineage>
        <taxon>Bacteria</taxon>
        <taxon>Pseudomonadati</taxon>
        <taxon>Pseudomonadota</taxon>
        <taxon>Alphaproteobacteria</taxon>
        <taxon>Hyphomicrobiales</taxon>
        <taxon>Rhizobiaceae</taxon>
        <taxon>Rhizobium/Agrobacterium group</taxon>
        <taxon>Rhizobium</taxon>
    </lineage>
</organism>